<reference evidence="1" key="1">
    <citation type="submission" date="2018-07" db="EMBL/GenBank/DDBJ databases">
        <authorList>
            <person name="Quirk P.G."/>
            <person name="Krulwich T.A."/>
        </authorList>
    </citation>
    <scope>NUCLEOTIDE SEQUENCE</scope>
    <source>
        <strain evidence="1">96224</strain>
    </source>
</reference>
<protein>
    <submittedName>
        <fullName evidence="1">Bgt-20491</fullName>
    </submittedName>
</protein>
<sequence length="62" mass="7301">LHSHRLSRDINKILFYSIELPLSLAFFDQLQYGDALLNIQMVSLGSARSENLRFWRYKSLSK</sequence>
<feature type="non-terminal residue" evidence="1">
    <location>
        <position position="1"/>
    </location>
</feature>
<organism evidence="1">
    <name type="scientific">Blumeria graminis f. sp. tritici 96224</name>
    <dbReference type="NCBI Taxonomy" id="1268274"/>
    <lineage>
        <taxon>Eukaryota</taxon>
        <taxon>Fungi</taxon>
        <taxon>Dikarya</taxon>
        <taxon>Ascomycota</taxon>
        <taxon>Pezizomycotina</taxon>
        <taxon>Leotiomycetes</taxon>
        <taxon>Erysiphales</taxon>
        <taxon>Erysiphaceae</taxon>
        <taxon>Blumeria</taxon>
    </lineage>
</organism>
<name>A0A381LCR3_BLUGR</name>
<accession>A0A381LCR3</accession>
<dbReference type="AlphaFoldDB" id="A0A381LCR3"/>
<gene>
    <name evidence="1" type="ORF">BGT96224V2_LOCUS4801</name>
</gene>
<evidence type="ECO:0000313" key="1">
    <source>
        <dbReference type="EMBL" id="SUZ11635.1"/>
    </source>
</evidence>
<proteinExistence type="predicted"/>
<dbReference type="EMBL" id="UIGY01000135">
    <property type="protein sequence ID" value="SUZ11635.1"/>
    <property type="molecule type" value="Genomic_DNA"/>
</dbReference>